<name>A0A1G2PIN1_9BACT</name>
<comment type="caution">
    <text evidence="2">The sequence shown here is derived from an EMBL/GenBank/DDBJ whole genome shotgun (WGS) entry which is preliminary data.</text>
</comment>
<gene>
    <name evidence="2" type="ORF">A2806_00595</name>
</gene>
<dbReference type="InterPro" id="IPR000825">
    <property type="entry name" value="SUF_FeS_clus_asmbl_SufBD_core"/>
</dbReference>
<dbReference type="AlphaFoldDB" id="A0A1G2PIN1"/>
<dbReference type="PANTHER" id="PTHR43575:SF1">
    <property type="entry name" value="PROTEIN ABCI7, CHLOROPLASTIC"/>
    <property type="match status" value="1"/>
</dbReference>
<evidence type="ECO:0000313" key="2">
    <source>
        <dbReference type="EMBL" id="OHA48123.1"/>
    </source>
</evidence>
<dbReference type="SUPFAM" id="SSF101960">
    <property type="entry name" value="Stabilizer of iron transporter SufD"/>
    <property type="match status" value="1"/>
</dbReference>
<dbReference type="PANTHER" id="PTHR43575">
    <property type="entry name" value="PROTEIN ABCI7, CHLOROPLASTIC"/>
    <property type="match status" value="1"/>
</dbReference>
<sequence>MEIVIRRPQTQKLKYQWRGRKAHNIIIRLVAAKAGVELSGTFIAKKNDSLPISISIHHEAPETKSRIFVRGIAQDRSVVSFRANARLKKGARKADAAINAKALLLSQNARCELQPDLEIDEQEVRATHTTFVGPLDEEEIFYLQSRGVSEEKAKELLIKGFLNIAQHVKQVK</sequence>
<reference evidence="2 3" key="1">
    <citation type="journal article" date="2016" name="Nat. Commun.">
        <title>Thousands of microbial genomes shed light on interconnected biogeochemical processes in an aquifer system.</title>
        <authorList>
            <person name="Anantharaman K."/>
            <person name="Brown C.T."/>
            <person name="Hug L.A."/>
            <person name="Sharon I."/>
            <person name="Castelle C.J."/>
            <person name="Probst A.J."/>
            <person name="Thomas B.C."/>
            <person name="Singh A."/>
            <person name="Wilkins M.J."/>
            <person name="Karaoz U."/>
            <person name="Brodie E.L."/>
            <person name="Williams K.H."/>
            <person name="Hubbard S.S."/>
            <person name="Banfield J.F."/>
        </authorList>
    </citation>
    <scope>NUCLEOTIDE SEQUENCE [LARGE SCALE GENOMIC DNA]</scope>
</reference>
<protein>
    <recommendedName>
        <fullName evidence="1">SUF system FeS cluster assembly SufBD core domain-containing protein</fullName>
    </recommendedName>
</protein>
<feature type="domain" description="SUF system FeS cluster assembly SufBD core" evidence="1">
    <location>
        <begin position="22"/>
        <end position="161"/>
    </location>
</feature>
<evidence type="ECO:0000313" key="3">
    <source>
        <dbReference type="Proteomes" id="UP000177629"/>
    </source>
</evidence>
<dbReference type="GO" id="GO:0016226">
    <property type="term" value="P:iron-sulfur cluster assembly"/>
    <property type="evidence" value="ECO:0007669"/>
    <property type="project" value="InterPro"/>
</dbReference>
<dbReference type="InterPro" id="IPR037284">
    <property type="entry name" value="SUF_FeS_clus_asmbl_SufBD_sf"/>
</dbReference>
<dbReference type="EMBL" id="MHSS01000008">
    <property type="protein sequence ID" value="OHA48123.1"/>
    <property type="molecule type" value="Genomic_DNA"/>
</dbReference>
<dbReference type="Proteomes" id="UP000177629">
    <property type="component" value="Unassembled WGS sequence"/>
</dbReference>
<evidence type="ECO:0000259" key="1">
    <source>
        <dbReference type="Pfam" id="PF01458"/>
    </source>
</evidence>
<proteinExistence type="predicted"/>
<organism evidence="2 3">
    <name type="scientific">Candidatus Terrybacteria bacterium RIFCSPHIGHO2_01_FULL_48_17</name>
    <dbReference type="NCBI Taxonomy" id="1802362"/>
    <lineage>
        <taxon>Bacteria</taxon>
        <taxon>Candidatus Terryibacteriota</taxon>
    </lineage>
</organism>
<accession>A0A1G2PIN1</accession>
<dbReference type="InterPro" id="IPR055346">
    <property type="entry name" value="Fe-S_cluster_assembly_SufBD"/>
</dbReference>
<dbReference type="Pfam" id="PF01458">
    <property type="entry name" value="SUFBD_core"/>
    <property type="match status" value="1"/>
</dbReference>
<dbReference type="STRING" id="1802362.A2806_00595"/>